<organism evidence="2 3">
    <name type="scientific">Adlercreutzia mucosicola</name>
    <dbReference type="NCBI Taxonomy" id="580026"/>
    <lineage>
        <taxon>Bacteria</taxon>
        <taxon>Bacillati</taxon>
        <taxon>Actinomycetota</taxon>
        <taxon>Coriobacteriia</taxon>
        <taxon>Eggerthellales</taxon>
        <taxon>Eggerthellaceae</taxon>
        <taxon>Adlercreutzia</taxon>
    </lineage>
</organism>
<proteinExistence type="predicted"/>
<evidence type="ECO:0000313" key="2">
    <source>
        <dbReference type="EMBL" id="MVX61050.1"/>
    </source>
</evidence>
<dbReference type="AlphaFoldDB" id="A0A6N8JQF8"/>
<dbReference type="Proteomes" id="UP000463388">
    <property type="component" value="Unassembled WGS sequence"/>
</dbReference>
<feature type="region of interest" description="Disordered" evidence="1">
    <location>
        <begin position="25"/>
        <end position="202"/>
    </location>
</feature>
<sequence>MAKKDLRAQMDAARAAAAFIGAAQEVESRTADREEAEAAGDRAPVARADVAGAPAAGAAEEASAGSRAATAGASAPRVTGDGSPLADGATDAASAGTKDAPRAKRSARSAKGAASDGTTGTARDFLSEETAAPSVEELLGFSRSAGAGGAQDTAARGTAPAAEAPEGAAGRGATTASRSKATRTRKPRKKVEAAAEAEEGEGANARMTAQVLVPMTAEQREHADLLAQVMKVTRAEVMRQALDEYWDNHKADLQAAVAAYEQLIRKLMK</sequence>
<dbReference type="EMBL" id="WSRR01000012">
    <property type="protein sequence ID" value="MVX61050.1"/>
    <property type="molecule type" value="Genomic_DNA"/>
</dbReference>
<protein>
    <recommendedName>
        <fullName evidence="4">Ribbon-helix-helix protein, CopG family</fullName>
    </recommendedName>
</protein>
<accession>A0A6N8JQF8</accession>
<evidence type="ECO:0000256" key="1">
    <source>
        <dbReference type="SAM" id="MobiDB-lite"/>
    </source>
</evidence>
<dbReference type="OrthoDB" id="3178228at2"/>
<feature type="compositionally biased region" description="Low complexity" evidence="1">
    <location>
        <begin position="153"/>
        <end position="179"/>
    </location>
</feature>
<feature type="compositionally biased region" description="Basic residues" evidence="1">
    <location>
        <begin position="180"/>
        <end position="189"/>
    </location>
</feature>
<name>A0A6N8JQF8_9ACTN</name>
<evidence type="ECO:0000313" key="3">
    <source>
        <dbReference type="Proteomes" id="UP000463388"/>
    </source>
</evidence>
<feature type="compositionally biased region" description="Low complexity" evidence="1">
    <location>
        <begin position="86"/>
        <end position="98"/>
    </location>
</feature>
<evidence type="ECO:0008006" key="4">
    <source>
        <dbReference type="Google" id="ProtNLM"/>
    </source>
</evidence>
<reference evidence="2 3" key="1">
    <citation type="submission" date="2019-12" db="EMBL/GenBank/DDBJ databases">
        <title>Microbes associate with the intestines of laboratory mice.</title>
        <authorList>
            <person name="Navarre W."/>
            <person name="Wong E."/>
        </authorList>
    </citation>
    <scope>NUCLEOTIDE SEQUENCE [LARGE SCALE GENOMIC DNA]</scope>
    <source>
        <strain evidence="2 3">NM66_B29</strain>
    </source>
</reference>
<keyword evidence="3" id="KW-1185">Reference proteome</keyword>
<feature type="compositionally biased region" description="Low complexity" evidence="1">
    <location>
        <begin position="41"/>
        <end position="79"/>
    </location>
</feature>
<dbReference type="RefSeq" id="WP_160345958.1">
    <property type="nucleotide sequence ID" value="NZ_WSRR01000012.1"/>
</dbReference>
<gene>
    <name evidence="2" type="ORF">GKZ27_06245</name>
</gene>
<comment type="caution">
    <text evidence="2">The sequence shown here is derived from an EMBL/GenBank/DDBJ whole genome shotgun (WGS) entry which is preliminary data.</text>
</comment>